<organism evidence="2 3">
    <name type="scientific">Pythium insidiosum</name>
    <name type="common">Pythiosis disease agent</name>
    <dbReference type="NCBI Taxonomy" id="114742"/>
    <lineage>
        <taxon>Eukaryota</taxon>
        <taxon>Sar</taxon>
        <taxon>Stramenopiles</taxon>
        <taxon>Oomycota</taxon>
        <taxon>Peronosporomycetes</taxon>
        <taxon>Pythiales</taxon>
        <taxon>Pythiaceae</taxon>
        <taxon>Pythium</taxon>
    </lineage>
</organism>
<comment type="caution">
    <text evidence="2">The sequence shown here is derived from an EMBL/GenBank/DDBJ whole genome shotgun (WGS) entry which is preliminary data.</text>
</comment>
<proteinExistence type="predicted"/>
<evidence type="ECO:0000256" key="1">
    <source>
        <dbReference type="SAM" id="MobiDB-lite"/>
    </source>
</evidence>
<sequence length="110" mass="11890">MATAKSNEMAEFVAATSAEAPPRDPKELERVLTGLPRRELQTLSKSHGVKATLKSETIVGKLMGVLQQTLWPAALVEQEATTVVGVAPNVQRKELAHESEQVANDGEDQE</sequence>
<evidence type="ECO:0000313" key="2">
    <source>
        <dbReference type="EMBL" id="KAJ0403810.1"/>
    </source>
</evidence>
<dbReference type="EMBL" id="JAKCXM010000074">
    <property type="protein sequence ID" value="KAJ0403810.1"/>
    <property type="molecule type" value="Genomic_DNA"/>
</dbReference>
<reference evidence="2" key="1">
    <citation type="submission" date="2021-12" db="EMBL/GenBank/DDBJ databases">
        <title>Prjna785345.</title>
        <authorList>
            <person name="Rujirawat T."/>
            <person name="Krajaejun T."/>
        </authorList>
    </citation>
    <scope>NUCLEOTIDE SEQUENCE</scope>
    <source>
        <strain evidence="2">Pi057C3</strain>
    </source>
</reference>
<protein>
    <submittedName>
        <fullName evidence="2">Uncharacterized protein</fullName>
    </submittedName>
</protein>
<gene>
    <name evidence="2" type="ORF">P43SY_003907</name>
</gene>
<dbReference type="Proteomes" id="UP001209570">
    <property type="component" value="Unassembled WGS sequence"/>
</dbReference>
<accession>A0AAD5LK85</accession>
<evidence type="ECO:0000313" key="3">
    <source>
        <dbReference type="Proteomes" id="UP001209570"/>
    </source>
</evidence>
<name>A0AAD5LK85_PYTIN</name>
<dbReference type="AlphaFoldDB" id="A0AAD5LK85"/>
<feature type="region of interest" description="Disordered" evidence="1">
    <location>
        <begin position="1"/>
        <end position="25"/>
    </location>
</feature>
<keyword evidence="3" id="KW-1185">Reference proteome</keyword>